<sequence length="69" mass="8077">MDIIDLVLTICLISNPSNCREERLHFQNRGSLNSCMYTAPTEIAKWAQEHPNLRIVRWKCAYPSEERTL</sequence>
<gene>
    <name evidence="1" type="ORF">ATN84_09255</name>
</gene>
<keyword evidence="2" id="KW-1185">Reference proteome</keyword>
<protein>
    <submittedName>
        <fullName evidence="1">Uncharacterized protein</fullName>
    </submittedName>
</protein>
<dbReference type="OrthoDB" id="7363897at2"/>
<dbReference type="EMBL" id="LNTU01000012">
    <property type="protein sequence ID" value="KXF77539.1"/>
    <property type="molecule type" value="Genomic_DNA"/>
</dbReference>
<dbReference type="AlphaFoldDB" id="A0A135HWF9"/>
<name>A0A135HWF9_9HYPH</name>
<organism evidence="1 2">
    <name type="scientific">Paramesorhizobium deserti</name>
    <dbReference type="NCBI Taxonomy" id="1494590"/>
    <lineage>
        <taxon>Bacteria</taxon>
        <taxon>Pseudomonadati</taxon>
        <taxon>Pseudomonadota</taxon>
        <taxon>Alphaproteobacteria</taxon>
        <taxon>Hyphomicrobiales</taxon>
        <taxon>Phyllobacteriaceae</taxon>
        <taxon>Paramesorhizobium</taxon>
    </lineage>
</organism>
<dbReference type="RefSeq" id="WP_068881724.1">
    <property type="nucleotide sequence ID" value="NZ_LNTU01000012.1"/>
</dbReference>
<proteinExistence type="predicted"/>
<accession>A0A135HWF9</accession>
<comment type="caution">
    <text evidence="1">The sequence shown here is derived from an EMBL/GenBank/DDBJ whole genome shotgun (WGS) entry which is preliminary data.</text>
</comment>
<reference evidence="1 2" key="1">
    <citation type="submission" date="2015-11" db="EMBL/GenBank/DDBJ databases">
        <title>Draft genome sequence of Paramesorhizobium deserti A-3-E, a strain highly resistant to diverse beta-lactam antibiotics.</title>
        <authorList>
            <person name="Lv R."/>
            <person name="Yang X."/>
            <person name="Fang N."/>
            <person name="Guo J."/>
            <person name="Luo X."/>
            <person name="Peng F."/>
            <person name="Yang R."/>
            <person name="Cui Y."/>
            <person name="Fang C."/>
            <person name="Song Y."/>
        </authorList>
    </citation>
    <scope>NUCLEOTIDE SEQUENCE [LARGE SCALE GENOMIC DNA]</scope>
    <source>
        <strain evidence="1 2">A-3-E</strain>
    </source>
</reference>
<dbReference type="Proteomes" id="UP000070107">
    <property type="component" value="Unassembled WGS sequence"/>
</dbReference>
<evidence type="ECO:0000313" key="2">
    <source>
        <dbReference type="Proteomes" id="UP000070107"/>
    </source>
</evidence>
<evidence type="ECO:0000313" key="1">
    <source>
        <dbReference type="EMBL" id="KXF77539.1"/>
    </source>
</evidence>
<dbReference type="STRING" id="1494590.ATN84_09255"/>